<dbReference type="KEGG" id="cci:CC1G_07354"/>
<dbReference type="RefSeq" id="XP_001830439.2">
    <property type="nucleotide sequence ID" value="XM_001830387.2"/>
</dbReference>
<dbReference type="OrthoDB" id="10062876at2759"/>
<evidence type="ECO:0000259" key="6">
    <source>
        <dbReference type="Pfam" id="PF00324"/>
    </source>
</evidence>
<feature type="transmembrane region" description="Helical" evidence="5">
    <location>
        <begin position="233"/>
        <end position="254"/>
    </location>
</feature>
<feature type="transmembrane region" description="Helical" evidence="5">
    <location>
        <begin position="148"/>
        <end position="164"/>
    </location>
</feature>
<sequence length="347" mass="37556">MHGYTPLPSASPTHGIRLDSEAALSWGDGDIAAGQRLNTLSVSQPLHDRTRGHDRDGSFPVEWEGALASGPIRLCVRLLDDGDALISAEMSAFKPVGGGFVRHAAMWIDRSAGIVIGWNFWYSMAVTMPAEISAATTLLGFWNPNLTVVIPLGVLWFAITLINLGPVRLYGEFEFYFAFIKVAFIVLFIISGFLLDLGVFGRDSAGAIGLRYWSPPYPLIREYIFKGNEGRLAGFWSTMISAAFAYGNVQVVAIAGAETRNPRKTIPAALKTTFIRVVFLYVVSVFVISILVPADDRRLGLHTGTATQSPFVIALSHSGIKALPSLCNGVVSTRSAFPFEGSLELAS</sequence>
<keyword evidence="3 5" id="KW-1133">Transmembrane helix</keyword>
<reference evidence="7 8" key="1">
    <citation type="journal article" date="2010" name="Proc. Natl. Acad. Sci. U.S.A.">
        <title>Insights into evolution of multicellular fungi from the assembled chromosomes of the mushroom Coprinopsis cinerea (Coprinus cinereus).</title>
        <authorList>
            <person name="Stajich J.E."/>
            <person name="Wilke S.K."/>
            <person name="Ahren D."/>
            <person name="Au C.H."/>
            <person name="Birren B.W."/>
            <person name="Borodovsky M."/>
            <person name="Burns C."/>
            <person name="Canback B."/>
            <person name="Casselton L.A."/>
            <person name="Cheng C.K."/>
            <person name="Deng J."/>
            <person name="Dietrich F.S."/>
            <person name="Fargo D.C."/>
            <person name="Farman M.L."/>
            <person name="Gathman A.C."/>
            <person name="Goldberg J."/>
            <person name="Guigo R."/>
            <person name="Hoegger P.J."/>
            <person name="Hooker J.B."/>
            <person name="Huggins A."/>
            <person name="James T.Y."/>
            <person name="Kamada T."/>
            <person name="Kilaru S."/>
            <person name="Kodira C."/>
            <person name="Kues U."/>
            <person name="Kupfer D."/>
            <person name="Kwan H.S."/>
            <person name="Lomsadze A."/>
            <person name="Li W."/>
            <person name="Lilly W.W."/>
            <person name="Ma L.J."/>
            <person name="Mackey A.J."/>
            <person name="Manning G."/>
            <person name="Martin F."/>
            <person name="Muraguchi H."/>
            <person name="Natvig D.O."/>
            <person name="Palmerini H."/>
            <person name="Ramesh M.A."/>
            <person name="Rehmeyer C.J."/>
            <person name="Roe B.A."/>
            <person name="Shenoy N."/>
            <person name="Stanke M."/>
            <person name="Ter-Hovhannisyan V."/>
            <person name="Tunlid A."/>
            <person name="Velagapudi R."/>
            <person name="Vision T.J."/>
            <person name="Zeng Q."/>
            <person name="Zolan M.E."/>
            <person name="Pukkila P.J."/>
        </authorList>
    </citation>
    <scope>NUCLEOTIDE SEQUENCE [LARGE SCALE GENOMIC DNA]</scope>
    <source>
        <strain evidence="8">Okayama-7 / 130 / ATCC MYA-4618 / FGSC 9003</strain>
    </source>
</reference>
<evidence type="ECO:0000256" key="4">
    <source>
        <dbReference type="ARBA" id="ARBA00023136"/>
    </source>
</evidence>
<evidence type="ECO:0000256" key="5">
    <source>
        <dbReference type="SAM" id="Phobius"/>
    </source>
</evidence>
<dbReference type="Pfam" id="PF00324">
    <property type="entry name" value="AA_permease"/>
    <property type="match status" value="1"/>
</dbReference>
<evidence type="ECO:0000256" key="2">
    <source>
        <dbReference type="ARBA" id="ARBA00022692"/>
    </source>
</evidence>
<keyword evidence="4 5" id="KW-0472">Membrane</keyword>
<feature type="transmembrane region" description="Helical" evidence="5">
    <location>
        <begin position="120"/>
        <end position="142"/>
    </location>
</feature>
<feature type="transmembrane region" description="Helical" evidence="5">
    <location>
        <begin position="274"/>
        <end position="294"/>
    </location>
</feature>
<dbReference type="Gene3D" id="1.20.1740.10">
    <property type="entry name" value="Amino acid/polyamine transporter I"/>
    <property type="match status" value="1"/>
</dbReference>
<dbReference type="InterPro" id="IPR050524">
    <property type="entry name" value="APC_YAT"/>
</dbReference>
<evidence type="ECO:0000256" key="1">
    <source>
        <dbReference type="ARBA" id="ARBA00004141"/>
    </source>
</evidence>
<gene>
    <name evidence="7" type="ORF">CC1G_07354</name>
</gene>
<proteinExistence type="predicted"/>
<dbReference type="eggNOG" id="KOG1286">
    <property type="taxonomic scope" value="Eukaryota"/>
</dbReference>
<dbReference type="PANTHER" id="PTHR43341:SF39">
    <property type="entry name" value="AMINO ACID TRANSPORTER (EUROFUNG)-RELATED"/>
    <property type="match status" value="1"/>
</dbReference>
<dbReference type="AlphaFoldDB" id="A8N6I3"/>
<comment type="subcellular location">
    <subcellularLocation>
        <location evidence="1">Membrane</location>
        <topology evidence="1">Multi-pass membrane protein</topology>
    </subcellularLocation>
</comment>
<dbReference type="EMBL" id="AACS02000003">
    <property type="protein sequence ID" value="EAU91319.2"/>
    <property type="molecule type" value="Genomic_DNA"/>
</dbReference>
<dbReference type="STRING" id="240176.A8N6I3"/>
<accession>A8N6I3</accession>
<dbReference type="OMA" id="REQNALW"/>
<evidence type="ECO:0000313" key="8">
    <source>
        <dbReference type="Proteomes" id="UP000001861"/>
    </source>
</evidence>
<dbReference type="InParanoid" id="A8N6I3"/>
<dbReference type="GO" id="GO:0016020">
    <property type="term" value="C:membrane"/>
    <property type="evidence" value="ECO:0007669"/>
    <property type="project" value="UniProtKB-SubCell"/>
</dbReference>
<keyword evidence="2 5" id="KW-0812">Transmembrane</keyword>
<dbReference type="VEuPathDB" id="FungiDB:CC1G_07354"/>
<feature type="domain" description="Amino acid permease/ SLC12A" evidence="6">
    <location>
        <begin position="87"/>
        <end position="333"/>
    </location>
</feature>
<dbReference type="InterPro" id="IPR004841">
    <property type="entry name" value="AA-permease/SLC12A_dom"/>
</dbReference>
<dbReference type="PANTHER" id="PTHR43341">
    <property type="entry name" value="AMINO ACID PERMEASE"/>
    <property type="match status" value="1"/>
</dbReference>
<dbReference type="GO" id="GO:0015171">
    <property type="term" value="F:amino acid transmembrane transporter activity"/>
    <property type="evidence" value="ECO:0007669"/>
    <property type="project" value="TreeGrafter"/>
</dbReference>
<name>A8N6I3_COPC7</name>
<feature type="transmembrane region" description="Helical" evidence="5">
    <location>
        <begin position="176"/>
        <end position="195"/>
    </location>
</feature>
<keyword evidence="8" id="KW-1185">Reference proteome</keyword>
<dbReference type="GeneID" id="6006872"/>
<protein>
    <submittedName>
        <fullName evidence="7">Lysine/arginine permease</fullName>
    </submittedName>
</protein>
<evidence type="ECO:0000256" key="3">
    <source>
        <dbReference type="ARBA" id="ARBA00022989"/>
    </source>
</evidence>
<dbReference type="Proteomes" id="UP000001861">
    <property type="component" value="Unassembled WGS sequence"/>
</dbReference>
<organism evidence="7 8">
    <name type="scientific">Coprinopsis cinerea (strain Okayama-7 / 130 / ATCC MYA-4618 / FGSC 9003)</name>
    <name type="common">Inky cap fungus</name>
    <name type="synonym">Hormographiella aspergillata</name>
    <dbReference type="NCBI Taxonomy" id="240176"/>
    <lineage>
        <taxon>Eukaryota</taxon>
        <taxon>Fungi</taxon>
        <taxon>Dikarya</taxon>
        <taxon>Basidiomycota</taxon>
        <taxon>Agaricomycotina</taxon>
        <taxon>Agaricomycetes</taxon>
        <taxon>Agaricomycetidae</taxon>
        <taxon>Agaricales</taxon>
        <taxon>Agaricineae</taxon>
        <taxon>Psathyrellaceae</taxon>
        <taxon>Coprinopsis</taxon>
    </lineage>
</organism>
<dbReference type="HOGENOM" id="CLU_799295_0_0_1"/>
<comment type="caution">
    <text evidence="7">The sequence shown here is derived from an EMBL/GenBank/DDBJ whole genome shotgun (WGS) entry which is preliminary data.</text>
</comment>
<evidence type="ECO:0000313" key="7">
    <source>
        <dbReference type="EMBL" id="EAU91319.2"/>
    </source>
</evidence>